<evidence type="ECO:0000259" key="1">
    <source>
        <dbReference type="Pfam" id="PF26226"/>
    </source>
</evidence>
<evidence type="ECO:0000313" key="3">
    <source>
        <dbReference type="Proteomes" id="UP000035704"/>
    </source>
</evidence>
<dbReference type="InterPro" id="IPR058365">
    <property type="entry name" value="DUF8052"/>
</dbReference>
<dbReference type="AlphaFoldDB" id="A0A0D8I648"/>
<organism evidence="2 3">
    <name type="scientific">Clostridium aceticum</name>
    <dbReference type="NCBI Taxonomy" id="84022"/>
    <lineage>
        <taxon>Bacteria</taxon>
        <taxon>Bacillati</taxon>
        <taxon>Bacillota</taxon>
        <taxon>Clostridia</taxon>
        <taxon>Eubacteriales</taxon>
        <taxon>Clostridiaceae</taxon>
        <taxon>Clostridium</taxon>
    </lineage>
</organism>
<dbReference type="RefSeq" id="WP_044826463.1">
    <property type="nucleotide sequence ID" value="NZ_CP009687.1"/>
</dbReference>
<dbReference type="Proteomes" id="UP000035704">
    <property type="component" value="Chromosome"/>
</dbReference>
<reference evidence="2 3" key="1">
    <citation type="submission" date="2014-10" db="EMBL/GenBank/DDBJ databases">
        <title>Genome sequence of Clostridium aceticum DSM 1496.</title>
        <authorList>
            <person name="Poehlein A."/>
            <person name="Schiel-Bengelsdorf B."/>
            <person name="Gottschalk G."/>
            <person name="Duerre P."/>
            <person name="Daniel R."/>
        </authorList>
    </citation>
    <scope>NUCLEOTIDE SEQUENCE [LARGE SCALE GENOMIC DNA]</scope>
    <source>
        <strain evidence="2 3">DSM 1496</strain>
    </source>
</reference>
<accession>A0A0D8I648</accession>
<name>A0A0D8I648_9CLOT</name>
<protein>
    <recommendedName>
        <fullName evidence="1">DUF8052 domain-containing protein</fullName>
    </recommendedName>
</protein>
<dbReference type="Pfam" id="PF26226">
    <property type="entry name" value="DUF8052"/>
    <property type="match status" value="1"/>
</dbReference>
<sequence>MKAQRYVEGIEEKLSKFFNIEKAYLYNEIEFDLFAKSFIRNERYIASKKIKIYSFENSELYFVKRCEVLNEENFLQLINTFRNASEELVNPHSEHMSTIITGIVIVERELSEELRKNIEKFKFNRSFAFGFKGWTYTRLVAADLSKGEVITNRRGREVKDIIRFLKCKRIAGKGG</sequence>
<evidence type="ECO:0000313" key="2">
    <source>
        <dbReference type="EMBL" id="AKL96931.1"/>
    </source>
</evidence>
<dbReference type="KEGG" id="cace:CACET_c34880"/>
<gene>
    <name evidence="2" type="ORF">CACET_c34880</name>
</gene>
<dbReference type="EMBL" id="CP009687">
    <property type="protein sequence ID" value="AKL96931.1"/>
    <property type="molecule type" value="Genomic_DNA"/>
</dbReference>
<dbReference type="OrthoDB" id="2836917at2"/>
<feature type="domain" description="DUF8052" evidence="1">
    <location>
        <begin position="4"/>
        <end position="162"/>
    </location>
</feature>
<dbReference type="STRING" id="84022.CACET_c34880"/>
<keyword evidence="3" id="KW-1185">Reference proteome</keyword>
<dbReference type="PATRIC" id="fig|84022.5.peg.2628"/>
<proteinExistence type="predicted"/>